<evidence type="ECO:0000256" key="1">
    <source>
        <dbReference type="ARBA" id="ARBA00007583"/>
    </source>
</evidence>
<evidence type="ECO:0000259" key="5">
    <source>
        <dbReference type="Pfam" id="PF17101"/>
    </source>
</evidence>
<proteinExistence type="inferred from homology"/>
<dbReference type="InterPro" id="IPR031357">
    <property type="entry name" value="Stealth_CR3"/>
</dbReference>
<dbReference type="GO" id="GO:0000271">
    <property type="term" value="P:polysaccharide biosynthetic process"/>
    <property type="evidence" value="ECO:0007669"/>
    <property type="project" value="UniProtKB-KW"/>
</dbReference>
<evidence type="ECO:0000259" key="7">
    <source>
        <dbReference type="Pfam" id="PF17103"/>
    </source>
</evidence>
<dbReference type="InterPro" id="IPR021520">
    <property type="entry name" value="Stealth_CR2"/>
</dbReference>
<evidence type="ECO:0000259" key="4">
    <source>
        <dbReference type="Pfam" id="PF11380"/>
    </source>
</evidence>
<dbReference type="PANTHER" id="PTHR24045:SF0">
    <property type="entry name" value="N-ACETYLGLUCOSAMINE-1-PHOSPHOTRANSFERASE SUBUNITS ALPHA_BETA"/>
    <property type="match status" value="1"/>
</dbReference>
<reference evidence="8 9" key="1">
    <citation type="submission" date="2018-03" db="EMBL/GenBank/DDBJ databases">
        <title>Streptomyces dioscori sp. nov., a novel endophytic actinobacterium isolated from bulbil of Dioscorea bulbifera L.</title>
        <authorList>
            <person name="Zhikuan W."/>
        </authorList>
    </citation>
    <scope>NUCLEOTIDE SEQUENCE [LARGE SCALE GENOMIC DNA]</scope>
    <source>
        <strain evidence="8 9">A217</strain>
    </source>
</reference>
<dbReference type="RefSeq" id="WP_107019300.1">
    <property type="nucleotide sequence ID" value="NZ_KZ679048.1"/>
</dbReference>
<dbReference type="EMBL" id="PYBJ01000019">
    <property type="protein sequence ID" value="PSM40221.1"/>
    <property type="molecule type" value="Genomic_DNA"/>
</dbReference>
<name>A0A2P8Q1U6_9ACTN</name>
<comment type="similarity">
    <text evidence="1">Belongs to the stealth family.</text>
</comment>
<evidence type="ECO:0000259" key="6">
    <source>
        <dbReference type="Pfam" id="PF17102"/>
    </source>
</evidence>
<dbReference type="Pfam" id="PF17103">
    <property type="entry name" value="Stealth_CR4"/>
    <property type="match status" value="1"/>
</dbReference>
<feature type="domain" description="Stealth protein CR2 conserved region 2" evidence="4">
    <location>
        <begin position="303"/>
        <end position="408"/>
    </location>
</feature>
<evidence type="ECO:0000256" key="3">
    <source>
        <dbReference type="ARBA" id="ARBA00023169"/>
    </source>
</evidence>
<dbReference type="Pfam" id="PF17101">
    <property type="entry name" value="Stealth_CR1"/>
    <property type="match status" value="1"/>
</dbReference>
<comment type="caution">
    <text evidence="8">The sequence shown here is derived from an EMBL/GenBank/DDBJ whole genome shotgun (WGS) entry which is preliminary data.</text>
</comment>
<feature type="domain" description="Stealth protein CR3 conserved region 3" evidence="6">
    <location>
        <begin position="453"/>
        <end position="500"/>
    </location>
</feature>
<protein>
    <submittedName>
        <fullName evidence="8">Sugar phosphotransferase</fullName>
    </submittedName>
</protein>
<sequence length="576" mass="64399">MNHRLLRVGAKLVPPSVQARRVEERLRAETEAAERRRVERVAARRRALLAGDSAIREIEVAGRSWFGRTMASFTAAGAADHNLELVVAALTHAEIEYFVVPGRSPLRHVLGIRLEARKRLLKALRELYDSGALYAALPTKELLPREAGLYADGALPAAVKRADTIRFGELLLGPDGQLLGSLEFGCDVEFWRDGAQVVGTPRFTELRSQAPVSVVEKGLVAPRLNAVSDVLPEGSATAVRVIAGREHPTFADFVRPRIDEVDFPIDVVYTWVDGSDPELAGRREHFRSGGTAPIHARETGASRYTSHDELRYSLRSLDMYAGFVRTVYLVTDGQTPDWLDQEAAGIKVIHHKEIFADPQVLPVFNSHAIGTQLHRIPGLSQRYLYFNDDVFVGRPIAPGHFFHGNGVAKIPFSPAQLGLGLPHPDEPAPNSAGKNVRRLLMEAHGRFSVHKFMHTPHPQMREVMEEIESRFPAEVQQTSASRFRAVTDIAMGASLHHHQAYLTGRAVPGKFKLRYIDVASEDAFDKMTSLAEERRFDFFCLNDVNTPQDRQEEIARRMSDFLQSYFPFPSRFERKG</sequence>
<dbReference type="GO" id="GO:0016772">
    <property type="term" value="F:transferase activity, transferring phosphorus-containing groups"/>
    <property type="evidence" value="ECO:0007669"/>
    <property type="project" value="InterPro"/>
</dbReference>
<dbReference type="InterPro" id="IPR031356">
    <property type="entry name" value="Stealth_CR4"/>
</dbReference>
<evidence type="ECO:0000256" key="2">
    <source>
        <dbReference type="ARBA" id="ARBA00022679"/>
    </source>
</evidence>
<dbReference type="Proteomes" id="UP000240429">
    <property type="component" value="Unassembled WGS sequence"/>
</dbReference>
<feature type="domain" description="Stealth protein CR4 conserved region 4" evidence="7">
    <location>
        <begin position="533"/>
        <end position="575"/>
    </location>
</feature>
<evidence type="ECO:0000313" key="8">
    <source>
        <dbReference type="EMBL" id="PSM40221.1"/>
    </source>
</evidence>
<dbReference type="Pfam" id="PF17102">
    <property type="entry name" value="Stealth_CR3"/>
    <property type="match status" value="1"/>
</dbReference>
<dbReference type="AlphaFoldDB" id="A0A2P8Q1U6"/>
<evidence type="ECO:0000313" key="9">
    <source>
        <dbReference type="Proteomes" id="UP000240429"/>
    </source>
</evidence>
<dbReference type="OrthoDB" id="9776077at2"/>
<dbReference type="InterPro" id="IPR031358">
    <property type="entry name" value="Stealth_CR1"/>
</dbReference>
<keyword evidence="9" id="KW-1185">Reference proteome</keyword>
<keyword evidence="2 8" id="KW-0808">Transferase</keyword>
<gene>
    <name evidence="8" type="ORF">C6Y14_26225</name>
</gene>
<dbReference type="Pfam" id="PF11380">
    <property type="entry name" value="Stealth_CR2"/>
    <property type="match status" value="1"/>
</dbReference>
<dbReference type="InterPro" id="IPR047141">
    <property type="entry name" value="Stealth"/>
</dbReference>
<feature type="domain" description="Stealth protein CR1 conserved region 1" evidence="5">
    <location>
        <begin position="263"/>
        <end position="284"/>
    </location>
</feature>
<accession>A0A2P8Q1U6</accession>
<dbReference type="PANTHER" id="PTHR24045">
    <property type="match status" value="1"/>
</dbReference>
<keyword evidence="3" id="KW-0270">Exopolysaccharide synthesis</keyword>
<organism evidence="8 9">
    <name type="scientific">Streptomyces dioscori</name>
    <dbReference type="NCBI Taxonomy" id="2109333"/>
    <lineage>
        <taxon>Bacteria</taxon>
        <taxon>Bacillati</taxon>
        <taxon>Actinomycetota</taxon>
        <taxon>Actinomycetes</taxon>
        <taxon>Kitasatosporales</taxon>
        <taxon>Streptomycetaceae</taxon>
        <taxon>Streptomyces</taxon>
        <taxon>Streptomyces aurantiacus group</taxon>
    </lineage>
</organism>